<proteinExistence type="predicted"/>
<sequence length="214" mass="23539">MKVQYKKLTTLLLTSLFLLQTPLAQANSVVQQITNIEEMKKNKIDNGDSLLDSMGKENVPMEKPHSYVRLSDGSEADLSNYAVVVFMQAHCPYSAKFDPKIKSLSQQMGFSVFAYTLDGGGDKSFPYPMVPRRINDKEPLADEILTFFGTGMPIATPTSFVVNVNTNKAYPLYQGDTDDTEIMSRMNEIILADEGHIDAAQLGPVPTGSSTSAQ</sequence>
<dbReference type="EMBL" id="MRWD01000067">
    <property type="protein sequence ID" value="ORJ19229.1"/>
    <property type="molecule type" value="Genomic_DNA"/>
</dbReference>
<evidence type="ECO:0000313" key="2">
    <source>
        <dbReference type="EMBL" id="ORJ19229.1"/>
    </source>
</evidence>
<protein>
    <recommendedName>
        <fullName evidence="4">Type-F conjugative transfer system pilin assembly thiol-disulfide isomerase TrbB</fullName>
    </recommendedName>
</protein>
<evidence type="ECO:0000313" key="3">
    <source>
        <dbReference type="Proteomes" id="UP000192722"/>
    </source>
</evidence>
<name>A0ABX3TVI7_9GAMM</name>
<keyword evidence="1" id="KW-0732">Signal</keyword>
<evidence type="ECO:0000256" key="1">
    <source>
        <dbReference type="SAM" id="SignalP"/>
    </source>
</evidence>
<organism evidence="2 3">
    <name type="scientific">Rouxiella silvae</name>
    <dbReference type="NCBI Taxonomy" id="1646373"/>
    <lineage>
        <taxon>Bacteria</taxon>
        <taxon>Pseudomonadati</taxon>
        <taxon>Pseudomonadota</taxon>
        <taxon>Gammaproteobacteria</taxon>
        <taxon>Enterobacterales</taxon>
        <taxon>Yersiniaceae</taxon>
        <taxon>Rouxiella</taxon>
    </lineage>
</organism>
<keyword evidence="3" id="KW-1185">Reference proteome</keyword>
<accession>A0ABX3TVI7</accession>
<reference evidence="2 3" key="1">
    <citation type="journal article" date="2017" name="Int. J. Syst. Evol. Microbiol.">
        <title>Rouxiella badensis sp. nov. and Rouxiella silvae sp. nov. isolated from peat bog soil in Germany and emendation of the genus description.</title>
        <authorList>
            <person name="Le Fleche-Mateos A."/>
            <person name="Kugler J.H."/>
            <person name="Hansen S.H."/>
            <person name="Syldatk C."/>
            <person name="Hausmann R."/>
            <person name="Lomprez F."/>
            <person name="Vandenbogaert M."/>
            <person name="Manuguerra J.C."/>
            <person name="Grimont P.A."/>
        </authorList>
    </citation>
    <scope>NUCLEOTIDE SEQUENCE [LARGE SCALE GENOMIC DNA]</scope>
    <source>
        <strain evidence="2 3">213</strain>
    </source>
</reference>
<dbReference type="NCBIfam" id="NF010288">
    <property type="entry name" value="PRK13728.1"/>
    <property type="match status" value="1"/>
</dbReference>
<dbReference type="InterPro" id="IPR036249">
    <property type="entry name" value="Thioredoxin-like_sf"/>
</dbReference>
<feature type="signal peptide" evidence="1">
    <location>
        <begin position="1"/>
        <end position="26"/>
    </location>
</feature>
<dbReference type="InterPro" id="IPR039555">
    <property type="entry name" value="TraF/TrbB"/>
</dbReference>
<dbReference type="Pfam" id="PF13728">
    <property type="entry name" value="TraF"/>
    <property type="match status" value="1"/>
</dbReference>
<feature type="chain" id="PRO_5046247178" description="Type-F conjugative transfer system pilin assembly thiol-disulfide isomerase TrbB" evidence="1">
    <location>
        <begin position="27"/>
        <end position="214"/>
    </location>
</feature>
<comment type="caution">
    <text evidence="2">The sequence shown here is derived from an EMBL/GenBank/DDBJ whole genome shotgun (WGS) entry which is preliminary data.</text>
</comment>
<dbReference type="RefSeq" id="WP_084984267.1">
    <property type="nucleotide sequence ID" value="NZ_CBCSCF010000021.1"/>
</dbReference>
<dbReference type="SUPFAM" id="SSF52833">
    <property type="entry name" value="Thioredoxin-like"/>
    <property type="match status" value="1"/>
</dbReference>
<gene>
    <name evidence="2" type="ORF">BS639_21200</name>
</gene>
<evidence type="ECO:0008006" key="4">
    <source>
        <dbReference type="Google" id="ProtNLM"/>
    </source>
</evidence>
<dbReference type="Proteomes" id="UP000192722">
    <property type="component" value="Unassembled WGS sequence"/>
</dbReference>